<name>A0A4Q0T1G4_9BACT</name>
<organism evidence="1 2">
    <name type="scientific">Granulicella sibirica</name>
    <dbReference type="NCBI Taxonomy" id="2479048"/>
    <lineage>
        <taxon>Bacteria</taxon>
        <taxon>Pseudomonadati</taxon>
        <taxon>Acidobacteriota</taxon>
        <taxon>Terriglobia</taxon>
        <taxon>Terriglobales</taxon>
        <taxon>Acidobacteriaceae</taxon>
        <taxon>Granulicella</taxon>
    </lineage>
</organism>
<keyword evidence="2" id="KW-1185">Reference proteome</keyword>
<dbReference type="EMBL" id="RDSM01000002">
    <property type="protein sequence ID" value="RXH55808.1"/>
    <property type="molecule type" value="Genomic_DNA"/>
</dbReference>
<evidence type="ECO:0000313" key="2">
    <source>
        <dbReference type="Proteomes" id="UP000289437"/>
    </source>
</evidence>
<dbReference type="Proteomes" id="UP000289437">
    <property type="component" value="Unassembled WGS sequence"/>
</dbReference>
<proteinExistence type="predicted"/>
<evidence type="ECO:0000313" key="1">
    <source>
        <dbReference type="EMBL" id="RXH55808.1"/>
    </source>
</evidence>
<sequence>MSVEMARTQAMTAAGGLLVDLEDAIAALTALDGDRLEQIERRVNETLGTTDFRTLVSGVAAGGGELSGLWSRKQVLGILLENTGRNLRVLERLHSRGAYGGDVWVR</sequence>
<reference evidence="1 2" key="1">
    <citation type="submission" date="2018-11" db="EMBL/GenBank/DDBJ databases">
        <authorList>
            <person name="Mardanov A.V."/>
            <person name="Ravin N.V."/>
            <person name="Dedysh S.N."/>
        </authorList>
    </citation>
    <scope>NUCLEOTIDE SEQUENCE [LARGE SCALE GENOMIC DNA]</scope>
    <source>
        <strain evidence="1 2">AF10</strain>
    </source>
</reference>
<dbReference type="RefSeq" id="WP_128913389.1">
    <property type="nucleotide sequence ID" value="NZ_RDSM01000002.1"/>
</dbReference>
<reference evidence="2" key="2">
    <citation type="submission" date="2019-02" db="EMBL/GenBank/DDBJ databases">
        <title>Granulicella sibirica sp. nov., a psychrotolerant acidobacterium isolated from an organic soil layer in forested tundra, West Siberia.</title>
        <authorList>
            <person name="Oshkin I.Y."/>
            <person name="Kulichevskaya I.S."/>
            <person name="Rijpstra W.I.C."/>
            <person name="Sinninghe Damste J.S."/>
            <person name="Rakitin A.L."/>
            <person name="Ravin N.V."/>
            <person name="Dedysh S.N."/>
        </authorList>
    </citation>
    <scope>NUCLEOTIDE SEQUENCE [LARGE SCALE GENOMIC DNA]</scope>
    <source>
        <strain evidence="2">AF10</strain>
    </source>
</reference>
<comment type="caution">
    <text evidence="1">The sequence shown here is derived from an EMBL/GenBank/DDBJ whole genome shotgun (WGS) entry which is preliminary data.</text>
</comment>
<dbReference type="AlphaFoldDB" id="A0A4Q0T1G4"/>
<accession>A0A4Q0T1G4</accession>
<protein>
    <submittedName>
        <fullName evidence="1">Uncharacterized protein</fullName>
    </submittedName>
</protein>
<gene>
    <name evidence="1" type="ORF">GRAN_2665</name>
</gene>